<gene>
    <name evidence="8" type="ORF">AKJ09_10371</name>
</gene>
<keyword evidence="5" id="KW-0694">RNA-binding</keyword>
<dbReference type="AlphaFoldDB" id="A0A0K1QDC0"/>
<evidence type="ECO:0000256" key="4">
    <source>
        <dbReference type="ARBA" id="ARBA00022857"/>
    </source>
</evidence>
<dbReference type="Pfam" id="PF08240">
    <property type="entry name" value="ADH_N"/>
    <property type="match status" value="1"/>
</dbReference>
<protein>
    <recommendedName>
        <fullName evidence="6">Zinc-type alcohol dehydrogenase-like protein</fullName>
    </recommendedName>
</protein>
<evidence type="ECO:0000313" key="9">
    <source>
        <dbReference type="Proteomes" id="UP000064967"/>
    </source>
</evidence>
<dbReference type="Gene3D" id="3.40.50.720">
    <property type="entry name" value="NAD(P)-binding Rossmann-like Domain"/>
    <property type="match status" value="1"/>
</dbReference>
<dbReference type="NCBIfam" id="TIGR02817">
    <property type="entry name" value="adh_fam_1"/>
    <property type="match status" value="1"/>
</dbReference>
<dbReference type="Gene3D" id="3.90.180.10">
    <property type="entry name" value="Medium-chain alcohol dehydrogenases, catalytic domain"/>
    <property type="match status" value="1"/>
</dbReference>
<keyword evidence="6" id="KW-0479">Metal-binding</keyword>
<dbReference type="InterPro" id="IPR036291">
    <property type="entry name" value="NAD(P)-bd_dom_sf"/>
</dbReference>
<dbReference type="EMBL" id="CP012333">
    <property type="protein sequence ID" value="AKV03708.1"/>
    <property type="molecule type" value="Genomic_DNA"/>
</dbReference>
<evidence type="ECO:0000256" key="3">
    <source>
        <dbReference type="ARBA" id="ARBA00022490"/>
    </source>
</evidence>
<dbReference type="InterPro" id="IPR013154">
    <property type="entry name" value="ADH-like_N"/>
</dbReference>
<dbReference type="PANTHER" id="PTHR44154:SF1">
    <property type="entry name" value="QUINONE OXIDOREDUCTASE"/>
    <property type="match status" value="1"/>
</dbReference>
<proteinExistence type="inferred from homology"/>
<dbReference type="InterPro" id="IPR020843">
    <property type="entry name" value="ER"/>
</dbReference>
<dbReference type="PATRIC" id="fig|1391654.3.peg.10511"/>
<dbReference type="InterPro" id="IPR011032">
    <property type="entry name" value="GroES-like_sf"/>
</dbReference>
<dbReference type="SMART" id="SM00829">
    <property type="entry name" value="PKS_ER"/>
    <property type="match status" value="1"/>
</dbReference>
<dbReference type="Proteomes" id="UP000064967">
    <property type="component" value="Chromosome"/>
</dbReference>
<keyword evidence="4" id="KW-0521">NADP</keyword>
<dbReference type="SUPFAM" id="SSF50129">
    <property type="entry name" value="GroES-like"/>
    <property type="match status" value="1"/>
</dbReference>
<dbReference type="InterPro" id="IPR002364">
    <property type="entry name" value="Quin_OxRdtase/zeta-crystal_CS"/>
</dbReference>
<reference evidence="8 9" key="1">
    <citation type="submission" date="2015-08" db="EMBL/GenBank/DDBJ databases">
        <authorList>
            <person name="Babu N.S."/>
            <person name="Beckwith C.J."/>
            <person name="Beseler K.G."/>
            <person name="Brison A."/>
            <person name="Carone J.V."/>
            <person name="Caskin T.P."/>
            <person name="Diamond M."/>
            <person name="Durham M.E."/>
            <person name="Foxe J.M."/>
            <person name="Go M."/>
            <person name="Henderson B.A."/>
            <person name="Jones I.B."/>
            <person name="McGettigan J.A."/>
            <person name="Micheletti S.J."/>
            <person name="Nasrallah M.E."/>
            <person name="Ortiz D."/>
            <person name="Piller C.R."/>
            <person name="Privatt S.R."/>
            <person name="Schneider S.L."/>
            <person name="Sharp S."/>
            <person name="Smith T.C."/>
            <person name="Stanton J.D."/>
            <person name="Ullery H.E."/>
            <person name="Wilson R.J."/>
            <person name="Serrano M.G."/>
            <person name="Buck G."/>
            <person name="Lee V."/>
            <person name="Wang Y."/>
            <person name="Carvalho R."/>
            <person name="Voegtly L."/>
            <person name="Shi R."/>
            <person name="Duckworth R."/>
            <person name="Johnson A."/>
            <person name="Loviza R."/>
            <person name="Walstead R."/>
            <person name="Shah Z."/>
            <person name="Kiflezghi M."/>
            <person name="Wade K."/>
            <person name="Ball S.L."/>
            <person name="Bradley K.W."/>
            <person name="Asai D.J."/>
            <person name="Bowman C.A."/>
            <person name="Russell D.A."/>
            <person name="Pope W.H."/>
            <person name="Jacobs-Sera D."/>
            <person name="Hendrix R.W."/>
            <person name="Hatfull G.F."/>
        </authorList>
    </citation>
    <scope>NUCLEOTIDE SEQUENCE [LARGE SCALE GENOMIC DNA]</scope>
    <source>
        <strain evidence="8 9">DSM 27648</strain>
    </source>
</reference>
<dbReference type="RefSeq" id="WP_146654431.1">
    <property type="nucleotide sequence ID" value="NZ_CP012333.1"/>
</dbReference>
<organism evidence="8 9">
    <name type="scientific">Labilithrix luteola</name>
    <dbReference type="NCBI Taxonomy" id="1391654"/>
    <lineage>
        <taxon>Bacteria</taxon>
        <taxon>Pseudomonadati</taxon>
        <taxon>Myxococcota</taxon>
        <taxon>Polyangia</taxon>
        <taxon>Polyangiales</taxon>
        <taxon>Labilitrichaceae</taxon>
        <taxon>Labilithrix</taxon>
    </lineage>
</organism>
<dbReference type="GO" id="GO:0016491">
    <property type="term" value="F:oxidoreductase activity"/>
    <property type="evidence" value="ECO:0007669"/>
    <property type="project" value="UniProtKB-KW"/>
</dbReference>
<evidence type="ECO:0000256" key="5">
    <source>
        <dbReference type="ARBA" id="ARBA00022884"/>
    </source>
</evidence>
<evidence type="ECO:0000313" key="8">
    <source>
        <dbReference type="EMBL" id="AKV03708.1"/>
    </source>
</evidence>
<sequence length="339" mass="36275">MKAIISPEPLAISSSRALVDVELPVPVPGPRDVLVEVRAVSVNPADAKVRKRTRPPGSSPVVLGWDAAGVVVRVGNDASRFSVGDEVYFAGDLTRPGANSQFCLVDERIVGPKPKSLDFAEAAAMPLTGLTVYEALFERMHVGRGDASLGKSLLVVGGAGGVGSMAIQVAKTATRATVLATASREESKEWCRKLGADHVLDHRCELPSQLSDLGLSSVDFILCTADTDPYFDLLTTLVAPQGVIAFIVPSTKPVDMAPLHTKSASVVWELMFTRPRFQTSDMAEQGRILEELGRSIDAGHIRTTMRDRRGPISARTLREAHAQIESGTTIGKIVLEGWS</sequence>
<dbReference type="PANTHER" id="PTHR44154">
    <property type="entry name" value="QUINONE OXIDOREDUCTASE"/>
    <property type="match status" value="1"/>
</dbReference>
<evidence type="ECO:0000259" key="7">
    <source>
        <dbReference type="SMART" id="SM00829"/>
    </source>
</evidence>
<dbReference type="PROSITE" id="PS01162">
    <property type="entry name" value="QOR_ZETA_CRYSTAL"/>
    <property type="match status" value="1"/>
</dbReference>
<dbReference type="KEGG" id="llu:AKJ09_10371"/>
<keyword evidence="9" id="KW-1185">Reference proteome</keyword>
<keyword evidence="3" id="KW-0963">Cytoplasm</keyword>
<dbReference type="Pfam" id="PF13602">
    <property type="entry name" value="ADH_zinc_N_2"/>
    <property type="match status" value="1"/>
</dbReference>
<keyword evidence="6" id="KW-0560">Oxidoreductase</keyword>
<comment type="subunit">
    <text evidence="2">Homotetramer.</text>
</comment>
<evidence type="ECO:0000256" key="2">
    <source>
        <dbReference type="ARBA" id="ARBA00011881"/>
    </source>
</evidence>
<dbReference type="GO" id="GO:0003723">
    <property type="term" value="F:RNA binding"/>
    <property type="evidence" value="ECO:0007669"/>
    <property type="project" value="UniProtKB-KW"/>
</dbReference>
<evidence type="ECO:0000256" key="6">
    <source>
        <dbReference type="RuleBase" id="RU364000"/>
    </source>
</evidence>
<comment type="subcellular location">
    <subcellularLocation>
        <location evidence="1">Cytoplasm</location>
    </subcellularLocation>
</comment>
<feature type="domain" description="Enoyl reductase (ER)" evidence="7">
    <location>
        <begin position="11"/>
        <end position="335"/>
    </location>
</feature>
<name>A0A0K1QDC0_9BACT</name>
<keyword evidence="6" id="KW-0862">Zinc</keyword>
<dbReference type="STRING" id="1391654.AKJ09_10371"/>
<dbReference type="InterPro" id="IPR051603">
    <property type="entry name" value="Zinc-ADH_QOR/CCCR"/>
</dbReference>
<dbReference type="GO" id="GO:0008270">
    <property type="term" value="F:zinc ion binding"/>
    <property type="evidence" value="ECO:0007669"/>
    <property type="project" value="InterPro"/>
</dbReference>
<dbReference type="OrthoDB" id="9785812at2"/>
<evidence type="ECO:0000256" key="1">
    <source>
        <dbReference type="ARBA" id="ARBA00004496"/>
    </source>
</evidence>
<dbReference type="InterPro" id="IPR014182">
    <property type="entry name" value="ADH_Zn_typ-1"/>
</dbReference>
<comment type="similarity">
    <text evidence="6">Belongs to the zinc-containing alcohol dehydrogenase family. Quinone oxidoreductase subfamily.</text>
</comment>
<accession>A0A0K1QDC0</accession>
<dbReference type="SUPFAM" id="SSF51735">
    <property type="entry name" value="NAD(P)-binding Rossmann-fold domains"/>
    <property type="match status" value="1"/>
</dbReference>
<dbReference type="CDD" id="cd08252">
    <property type="entry name" value="AL_MDR"/>
    <property type="match status" value="1"/>
</dbReference>
<dbReference type="GO" id="GO:0005737">
    <property type="term" value="C:cytoplasm"/>
    <property type="evidence" value="ECO:0007669"/>
    <property type="project" value="UniProtKB-SubCell"/>
</dbReference>